<dbReference type="SUPFAM" id="SSF52490">
    <property type="entry name" value="Tubulin nucleotide-binding domain-like"/>
    <property type="match status" value="1"/>
</dbReference>
<dbReference type="RefSeq" id="XP_060285421.1">
    <property type="nucleotide sequence ID" value="XM_060429792.1"/>
</dbReference>
<comment type="function">
    <text evidence="1">Involved in the partitioning of the mitochondrial organelle and mitochondrial DNA (mtDNA) inheritance.</text>
</comment>
<gene>
    <name evidence="8" type="ORF">QBC33DRAFT_557259</name>
</gene>
<feature type="compositionally biased region" description="Basic residues" evidence="5">
    <location>
        <begin position="414"/>
        <end position="427"/>
    </location>
</feature>
<dbReference type="GO" id="GO:0005739">
    <property type="term" value="C:mitochondrion"/>
    <property type="evidence" value="ECO:0007669"/>
    <property type="project" value="UniProtKB-SubCell"/>
</dbReference>
<dbReference type="InterPro" id="IPR029209">
    <property type="entry name" value="DML1/Misato_tubulin"/>
</dbReference>
<evidence type="ECO:0000256" key="3">
    <source>
        <dbReference type="ARBA" id="ARBA00008507"/>
    </source>
</evidence>
<feature type="region of interest" description="Disordered" evidence="5">
    <location>
        <begin position="392"/>
        <end position="428"/>
    </location>
</feature>
<dbReference type="InterPro" id="IPR036525">
    <property type="entry name" value="Tubulin/FtsZ_GTPase_sf"/>
</dbReference>
<evidence type="ECO:0000256" key="5">
    <source>
        <dbReference type="SAM" id="MobiDB-lite"/>
    </source>
</evidence>
<evidence type="ECO:0000313" key="8">
    <source>
        <dbReference type="EMBL" id="KAK1769208.1"/>
    </source>
</evidence>
<evidence type="ECO:0000256" key="4">
    <source>
        <dbReference type="ARBA" id="ARBA00023128"/>
    </source>
</evidence>
<feature type="region of interest" description="Disordered" evidence="5">
    <location>
        <begin position="333"/>
        <end position="379"/>
    </location>
</feature>
<dbReference type="CDD" id="cd06060">
    <property type="entry name" value="misato"/>
    <property type="match status" value="1"/>
</dbReference>
<evidence type="ECO:0000256" key="1">
    <source>
        <dbReference type="ARBA" id="ARBA00003757"/>
    </source>
</evidence>
<dbReference type="GO" id="GO:0007005">
    <property type="term" value="P:mitochondrion organization"/>
    <property type="evidence" value="ECO:0007669"/>
    <property type="project" value="InterPro"/>
</dbReference>
<dbReference type="InterPro" id="IPR049942">
    <property type="entry name" value="DML1/Misato"/>
</dbReference>
<evidence type="ECO:0000256" key="2">
    <source>
        <dbReference type="ARBA" id="ARBA00004173"/>
    </source>
</evidence>
<feature type="compositionally biased region" description="Acidic residues" evidence="5">
    <location>
        <begin position="398"/>
        <end position="409"/>
    </location>
</feature>
<dbReference type="Proteomes" id="UP001244011">
    <property type="component" value="Unassembled WGS sequence"/>
</dbReference>
<name>A0AAJ0C2Z7_9PEZI</name>
<protein>
    <submittedName>
        <fullName evidence="8">Tubulin nucleotide-binding domain-like protein</fullName>
    </submittedName>
</protein>
<keyword evidence="9" id="KW-1185">Reference proteome</keyword>
<dbReference type="AlphaFoldDB" id="A0AAJ0C2Z7"/>
<dbReference type="Gene3D" id="3.40.50.1440">
    <property type="entry name" value="Tubulin/FtsZ, GTPase domain"/>
    <property type="match status" value="1"/>
</dbReference>
<reference evidence="8" key="1">
    <citation type="submission" date="2023-06" db="EMBL/GenBank/DDBJ databases">
        <title>Genome-scale phylogeny and comparative genomics of the fungal order Sordariales.</title>
        <authorList>
            <consortium name="Lawrence Berkeley National Laboratory"/>
            <person name="Hensen N."/>
            <person name="Bonometti L."/>
            <person name="Westerberg I."/>
            <person name="Brannstrom I.O."/>
            <person name="Guillou S."/>
            <person name="Cros-Aarteil S."/>
            <person name="Calhoun S."/>
            <person name="Haridas S."/>
            <person name="Kuo A."/>
            <person name="Mondo S."/>
            <person name="Pangilinan J."/>
            <person name="Riley R."/>
            <person name="Labutti K."/>
            <person name="Andreopoulos B."/>
            <person name="Lipzen A."/>
            <person name="Chen C."/>
            <person name="Yanf M."/>
            <person name="Daum C."/>
            <person name="Ng V."/>
            <person name="Clum A."/>
            <person name="Steindorff A."/>
            <person name="Ohm R."/>
            <person name="Martin F."/>
            <person name="Silar P."/>
            <person name="Natvig D."/>
            <person name="Lalanne C."/>
            <person name="Gautier V."/>
            <person name="Ament-Velasquez S.L."/>
            <person name="Kruys A."/>
            <person name="Hutchinson M.I."/>
            <person name="Powell A.J."/>
            <person name="Barry K."/>
            <person name="Miller A.N."/>
            <person name="Grigoriev I.V."/>
            <person name="Debuchy R."/>
            <person name="Gladieux P."/>
            <person name="Thoren M.H."/>
            <person name="Johannesson H."/>
        </authorList>
    </citation>
    <scope>NUCLEOTIDE SEQUENCE</scope>
    <source>
        <strain evidence="8">8032-3</strain>
    </source>
</reference>
<organism evidence="8 9">
    <name type="scientific">Phialemonium atrogriseum</name>
    <dbReference type="NCBI Taxonomy" id="1093897"/>
    <lineage>
        <taxon>Eukaryota</taxon>
        <taxon>Fungi</taxon>
        <taxon>Dikarya</taxon>
        <taxon>Ascomycota</taxon>
        <taxon>Pezizomycotina</taxon>
        <taxon>Sordariomycetes</taxon>
        <taxon>Sordariomycetidae</taxon>
        <taxon>Cephalothecales</taxon>
        <taxon>Cephalothecaceae</taxon>
        <taxon>Phialemonium</taxon>
    </lineage>
</organism>
<dbReference type="GeneID" id="85312979"/>
<sequence length="514" mass="57942">MHEIITVQLGQQSNYLATHFWNAQESYFTYSGDQEPLVDHDVLWRAGLGADGSETFMPRTVVYDLKGGFGSLRKINALYEVEDKGSDQALWHQPVVVQKQEPIPQSAYQQSLDAGLEPPELTTSTVRYWSDFNRVFFHPRSIIQLNDYELNSSLVPFEKWATGQELFSTLDKEHDLVDRDLRPFIEEADHMQGIQLMATLDDAWGGFASDYIERLRDEYGKTAIWVWVLQDSFHGIPRDKRLVRLANKAKSLTELYKNASIIVPITLPRLLGSHVALDPSSHWHTSAVVAAALESATLPSRLKDRENRDTLGGMADLLNTMGNQSIANLQMSIDPQTTQDSPDVRMREAVSGEDAESEGLHLDLDFSPSDQLESRRPLNGFRKPRIFSQLVTRRGQGVDDDANEDEAAEDERFRRRNPNKPTNRRYKTSLPFPLINSFPKIFKDDDGNPLKGAVDVTTSLTTDTAVSDRLKLLRTTVARSISLEDREALSNDLAGMAEEYHEGWSSGSDEGVDD</sequence>
<evidence type="ECO:0000259" key="7">
    <source>
        <dbReference type="Pfam" id="PF14881"/>
    </source>
</evidence>
<dbReference type="Pfam" id="PF10644">
    <property type="entry name" value="Misat_Tub_SegII"/>
    <property type="match status" value="1"/>
</dbReference>
<comment type="similarity">
    <text evidence="3">Belongs to the misato family.</text>
</comment>
<comment type="subcellular location">
    <subcellularLocation>
        <location evidence="2">Mitochondrion</location>
    </subcellularLocation>
</comment>
<dbReference type="EMBL" id="MU839003">
    <property type="protein sequence ID" value="KAK1769208.1"/>
    <property type="molecule type" value="Genomic_DNA"/>
</dbReference>
<evidence type="ECO:0000259" key="6">
    <source>
        <dbReference type="Pfam" id="PF10644"/>
    </source>
</evidence>
<dbReference type="InterPro" id="IPR019605">
    <property type="entry name" value="Misato_II_tubulin-like"/>
</dbReference>
<evidence type="ECO:0000313" key="9">
    <source>
        <dbReference type="Proteomes" id="UP001244011"/>
    </source>
</evidence>
<dbReference type="PANTHER" id="PTHR13391">
    <property type="entry name" value="MITOCHONDRIAL DISTRIBUTION REGULATOR MISATO"/>
    <property type="match status" value="1"/>
</dbReference>
<dbReference type="PANTHER" id="PTHR13391:SF0">
    <property type="entry name" value="PROTEIN MISATO HOMOLOG 1"/>
    <property type="match status" value="1"/>
</dbReference>
<feature type="domain" description="Misato Segment II tubulin-like" evidence="6">
    <location>
        <begin position="2"/>
        <end position="113"/>
    </location>
</feature>
<keyword evidence="4" id="KW-0496">Mitochondrion</keyword>
<accession>A0AAJ0C2Z7</accession>
<comment type="caution">
    <text evidence="8">The sequence shown here is derived from an EMBL/GenBank/DDBJ whole genome shotgun (WGS) entry which is preliminary data.</text>
</comment>
<feature type="domain" description="DML1/Misato tubulin" evidence="7">
    <location>
        <begin position="118"/>
        <end position="302"/>
    </location>
</feature>
<dbReference type="Pfam" id="PF14881">
    <property type="entry name" value="Tubulin_3"/>
    <property type="match status" value="1"/>
</dbReference>
<proteinExistence type="inferred from homology"/>